<keyword evidence="5" id="KW-1185">Reference proteome</keyword>
<organism evidence="4 5">
    <name type="scientific">Aphanomyces stellatus</name>
    <dbReference type="NCBI Taxonomy" id="120398"/>
    <lineage>
        <taxon>Eukaryota</taxon>
        <taxon>Sar</taxon>
        <taxon>Stramenopiles</taxon>
        <taxon>Oomycota</taxon>
        <taxon>Saprolegniomycetes</taxon>
        <taxon>Saprolegniales</taxon>
        <taxon>Verrucalvaceae</taxon>
        <taxon>Aphanomyces</taxon>
    </lineage>
</organism>
<dbReference type="AlphaFoldDB" id="A0A485K8R2"/>
<dbReference type="SMART" id="SM00353">
    <property type="entry name" value="HLH"/>
    <property type="match status" value="1"/>
</dbReference>
<evidence type="ECO:0000259" key="2">
    <source>
        <dbReference type="PROSITE" id="PS50888"/>
    </source>
</evidence>
<dbReference type="EMBL" id="CAADRA010000048">
    <property type="protein sequence ID" value="VFT78009.1"/>
    <property type="molecule type" value="Genomic_DNA"/>
</dbReference>
<evidence type="ECO:0000313" key="5">
    <source>
        <dbReference type="Proteomes" id="UP000332933"/>
    </source>
</evidence>
<dbReference type="Gene3D" id="3.30.450.20">
    <property type="entry name" value="PAS domain"/>
    <property type="match status" value="1"/>
</dbReference>
<dbReference type="OrthoDB" id="78884at2759"/>
<dbReference type="SUPFAM" id="SSF47459">
    <property type="entry name" value="HLH, helix-loop-helix DNA-binding domain"/>
    <property type="match status" value="1"/>
</dbReference>
<dbReference type="CDD" id="cd00130">
    <property type="entry name" value="PAS"/>
    <property type="match status" value="1"/>
</dbReference>
<dbReference type="SUPFAM" id="SSF55785">
    <property type="entry name" value="PYP-like sensor domain (PAS domain)"/>
    <property type="match status" value="1"/>
</dbReference>
<name>A0A485K8R2_9STRA</name>
<reference evidence="3" key="2">
    <citation type="submission" date="2019-06" db="EMBL/GenBank/DDBJ databases">
        <title>Genomics analysis of Aphanomyces spp. identifies a new class of oomycete effector associated with host adaptation.</title>
        <authorList>
            <person name="Gaulin E."/>
        </authorList>
    </citation>
    <scope>NUCLEOTIDE SEQUENCE</scope>
    <source>
        <strain evidence="3">CBS 578.67</strain>
    </source>
</reference>
<feature type="domain" description="BHLH" evidence="2">
    <location>
        <begin position="79"/>
        <end position="132"/>
    </location>
</feature>
<accession>A0A485K8R2</accession>
<evidence type="ECO:0000313" key="3">
    <source>
        <dbReference type="EMBL" id="KAF0719786.1"/>
    </source>
</evidence>
<dbReference type="GO" id="GO:0046983">
    <property type="term" value="F:protein dimerization activity"/>
    <property type="evidence" value="ECO:0007669"/>
    <property type="project" value="InterPro"/>
</dbReference>
<dbReference type="InterPro" id="IPR036638">
    <property type="entry name" value="HLH_DNA-bd_sf"/>
</dbReference>
<sequence>MEPLHHRSGGTMGHEYDLARGLPVKEELGNAGYHHNMHINVGLIDQPRPRTSSESFHMGSEGHTPCESPGGSGGGPDVSRKQRHNLREQRRILRIGSQFDQLKKKLEAVHFISNKKDKHSILQATIEYIAALERDAQVAGLPTPLPRPSSSSGEMMASSTTVVLGKENAKSGLVGLHPLHPSHSHPSLLGDMHVPPPPTGPSIDYMWSLPPHAATAAPPPPPAMHCVPELVTDSSASFRHVFLHASIPSLVTRLDCVIVDANYLFHELFNASPDDLRMHTLYSLTVAPDVSKMQTLVAKILSCEVNSAQSKMTWHCGGMERHVFVSLALVRDHAGQAVNLQCSILPLA</sequence>
<reference evidence="4 5" key="1">
    <citation type="submission" date="2019-03" db="EMBL/GenBank/DDBJ databases">
        <authorList>
            <person name="Gaulin E."/>
            <person name="Dumas B."/>
        </authorList>
    </citation>
    <scope>NUCLEOTIDE SEQUENCE [LARGE SCALE GENOMIC DNA]</scope>
    <source>
        <strain evidence="4">CBS 568.67</strain>
    </source>
</reference>
<dbReference type="Proteomes" id="UP000332933">
    <property type="component" value="Unassembled WGS sequence"/>
</dbReference>
<dbReference type="InterPro" id="IPR000014">
    <property type="entry name" value="PAS"/>
</dbReference>
<dbReference type="InterPro" id="IPR011598">
    <property type="entry name" value="bHLH_dom"/>
</dbReference>
<dbReference type="CDD" id="cd00083">
    <property type="entry name" value="bHLH_SF"/>
    <property type="match status" value="1"/>
</dbReference>
<dbReference type="PROSITE" id="PS50888">
    <property type="entry name" value="BHLH"/>
    <property type="match status" value="1"/>
</dbReference>
<evidence type="ECO:0000313" key="4">
    <source>
        <dbReference type="EMBL" id="VFT78009.1"/>
    </source>
</evidence>
<evidence type="ECO:0000256" key="1">
    <source>
        <dbReference type="SAM" id="MobiDB-lite"/>
    </source>
</evidence>
<dbReference type="Gene3D" id="4.10.280.10">
    <property type="entry name" value="Helix-loop-helix DNA-binding domain"/>
    <property type="match status" value="1"/>
</dbReference>
<dbReference type="EMBL" id="VJMH01000048">
    <property type="protein sequence ID" value="KAF0719786.1"/>
    <property type="molecule type" value="Genomic_DNA"/>
</dbReference>
<protein>
    <submittedName>
        <fullName evidence="4">Aste57867_785 protein</fullName>
    </submittedName>
</protein>
<dbReference type="Pfam" id="PF00010">
    <property type="entry name" value="HLH"/>
    <property type="match status" value="1"/>
</dbReference>
<dbReference type="InterPro" id="IPR035965">
    <property type="entry name" value="PAS-like_dom_sf"/>
</dbReference>
<feature type="region of interest" description="Disordered" evidence="1">
    <location>
        <begin position="45"/>
        <end position="84"/>
    </location>
</feature>
<dbReference type="SMART" id="SM00091">
    <property type="entry name" value="PAS"/>
    <property type="match status" value="1"/>
</dbReference>
<gene>
    <name evidence="4" type="primary">Aste57867_785</name>
    <name evidence="3" type="ORF">As57867_000784</name>
    <name evidence="4" type="ORF">ASTE57867_785</name>
</gene>
<proteinExistence type="predicted"/>